<comment type="cofactor">
    <cofactor evidence="4">
        <name>FAD</name>
        <dbReference type="ChEBI" id="CHEBI:57692"/>
    </cofactor>
    <text evidence="4">Binds 1 FAD per subunit.</text>
</comment>
<organism evidence="8 9">
    <name type="scientific">Salipiger marinus</name>
    <dbReference type="NCBI Taxonomy" id="555512"/>
    <lineage>
        <taxon>Bacteria</taxon>
        <taxon>Pseudomonadati</taxon>
        <taxon>Pseudomonadota</taxon>
        <taxon>Alphaproteobacteria</taxon>
        <taxon>Rhodobacterales</taxon>
        <taxon>Roseobacteraceae</taxon>
        <taxon>Salipiger</taxon>
    </lineage>
</organism>
<dbReference type="PANTHER" id="PTHR11455:SF9">
    <property type="entry name" value="CRYPTOCHROME CIRCADIAN CLOCK 5 ISOFORM X1"/>
    <property type="match status" value="1"/>
</dbReference>
<dbReference type="OrthoDB" id="9772484at2"/>
<dbReference type="GO" id="GO:0003677">
    <property type="term" value="F:DNA binding"/>
    <property type="evidence" value="ECO:0007669"/>
    <property type="project" value="TreeGrafter"/>
</dbReference>
<dbReference type="RefSeq" id="WP_089847294.1">
    <property type="nucleotide sequence ID" value="NZ_FNEJ01000009.1"/>
</dbReference>
<dbReference type="GO" id="GO:0071949">
    <property type="term" value="F:FAD binding"/>
    <property type="evidence" value="ECO:0007669"/>
    <property type="project" value="TreeGrafter"/>
</dbReference>
<feature type="site" description="Electron transfer via tryptophanyl radical" evidence="5">
    <location>
        <position position="360"/>
    </location>
</feature>
<feature type="domain" description="Photolyase/cryptochrome alpha/beta" evidence="7">
    <location>
        <begin position="5"/>
        <end position="131"/>
    </location>
</feature>
<dbReference type="InterPro" id="IPR002081">
    <property type="entry name" value="Cryptochrome/DNA_photolyase_1"/>
</dbReference>
<dbReference type="Gene3D" id="3.40.50.620">
    <property type="entry name" value="HUPs"/>
    <property type="match status" value="1"/>
</dbReference>
<evidence type="ECO:0000313" key="8">
    <source>
        <dbReference type="EMBL" id="SDI74826.1"/>
    </source>
</evidence>
<gene>
    <name evidence="8" type="ORF">SAMN04487993_1009138</name>
</gene>
<dbReference type="InterPro" id="IPR006050">
    <property type="entry name" value="DNA_photolyase_N"/>
</dbReference>
<feature type="binding site" evidence="4">
    <location>
        <begin position="236"/>
        <end position="240"/>
    </location>
    <ligand>
        <name>FAD</name>
        <dbReference type="ChEBI" id="CHEBI:57692"/>
    </ligand>
</feature>
<evidence type="ECO:0000256" key="1">
    <source>
        <dbReference type="ARBA" id="ARBA00001932"/>
    </source>
</evidence>
<dbReference type="Gene3D" id="1.10.579.10">
    <property type="entry name" value="DNA Cyclobutane Dipyrimidine Photolyase, subunit A, domain 3"/>
    <property type="match status" value="1"/>
</dbReference>
<dbReference type="Pfam" id="PF00875">
    <property type="entry name" value="DNA_photolyase"/>
    <property type="match status" value="1"/>
</dbReference>
<keyword evidence="2 4" id="KW-0285">Flavoprotein</keyword>
<evidence type="ECO:0000259" key="7">
    <source>
        <dbReference type="PROSITE" id="PS51645"/>
    </source>
</evidence>
<accession>A0A1G8N409</accession>
<protein>
    <submittedName>
        <fullName evidence="8">Deoxyribodipyrimidine photo-lyase</fullName>
    </submittedName>
</protein>
<feature type="binding site" evidence="4">
    <location>
        <begin position="373"/>
        <end position="375"/>
    </location>
    <ligand>
        <name>FAD</name>
        <dbReference type="ChEBI" id="CHEBI:57692"/>
    </ligand>
</feature>
<keyword evidence="6" id="KW-0157">Chromophore</keyword>
<comment type="similarity">
    <text evidence="6">Belongs to the DNA photolyase family.</text>
</comment>
<sequence length="473" mass="53285">MSEQPPVLVWIRRDLRLSDHAALTAAVACGGPVIPVFLRDHTVDDLGAAPKWRLEQGLRVFAKALEDKGSRLILRAGPAREVIPALVAATGARAVYWMRAYDPASVERDTDVKSALKEAGIEARSFAGHLLFEPWDVETQQGGYYKVYSPMWRAVKDREVPEPTAAPAHLPASATWPDSAALDDWQLGAAMNRGAAVLAKHVQPGEAAAQAKLGQFAAHRIDAYKQDRDLLAEDATSGMSEYLSLGEISPARLWHVGLRAKAEGKAGAEHFLKELVWREFSYHLMWHTPRLLTDNWREEWGGFPWRTDRRLREVTAWQQARTGMAVVDAALREMYVTGRMHNRARMIVASYLTKHMMIHWKIGLDWFEDCLVDWDPASNALGWQWVAGSGPDAAPYFRVFNPETQQKKFDPDNAYLKRWLAEGQRTPPQTALDYFEAVPRSWGLSPQDPYPRPIVGTDEGRQAALHAYETREF</sequence>
<feature type="site" description="Electron transfer via tryptophanyl radical" evidence="5">
    <location>
        <position position="305"/>
    </location>
</feature>
<comment type="cofactor">
    <cofactor evidence="1">
        <name>(6R)-5,10-methylene-5,6,7,8-tetrahydrofolate</name>
        <dbReference type="ChEBI" id="CHEBI:15636"/>
    </cofactor>
</comment>
<feature type="binding site" evidence="4">
    <location>
        <position position="224"/>
    </location>
    <ligand>
        <name>FAD</name>
        <dbReference type="ChEBI" id="CHEBI:57692"/>
    </ligand>
</feature>
<dbReference type="GO" id="GO:0009416">
    <property type="term" value="P:response to light stimulus"/>
    <property type="evidence" value="ECO:0007669"/>
    <property type="project" value="TreeGrafter"/>
</dbReference>
<dbReference type="AlphaFoldDB" id="A0A1G8N409"/>
<dbReference type="SUPFAM" id="SSF52425">
    <property type="entry name" value="Cryptochrome/photolyase, N-terminal domain"/>
    <property type="match status" value="1"/>
</dbReference>
<dbReference type="InterPro" id="IPR014729">
    <property type="entry name" value="Rossmann-like_a/b/a_fold"/>
</dbReference>
<dbReference type="Gene3D" id="1.25.40.80">
    <property type="match status" value="1"/>
</dbReference>
<evidence type="ECO:0000256" key="2">
    <source>
        <dbReference type="ARBA" id="ARBA00022630"/>
    </source>
</evidence>
<feature type="binding site" evidence="4">
    <location>
        <position position="271"/>
    </location>
    <ligand>
        <name>FAD</name>
        <dbReference type="ChEBI" id="CHEBI:57692"/>
    </ligand>
</feature>
<evidence type="ECO:0000256" key="6">
    <source>
        <dbReference type="RuleBase" id="RU004182"/>
    </source>
</evidence>
<evidence type="ECO:0000256" key="5">
    <source>
        <dbReference type="PIRSR" id="PIRSR602081-2"/>
    </source>
</evidence>
<evidence type="ECO:0000256" key="3">
    <source>
        <dbReference type="ARBA" id="ARBA00022827"/>
    </source>
</evidence>
<dbReference type="EMBL" id="FNEJ01000009">
    <property type="protein sequence ID" value="SDI74826.1"/>
    <property type="molecule type" value="Genomic_DNA"/>
</dbReference>
<name>A0A1G8N409_9RHOB</name>
<keyword evidence="3 4" id="KW-0274">FAD</keyword>
<dbReference type="GO" id="GO:0003904">
    <property type="term" value="F:deoxyribodipyrimidine photo-lyase activity"/>
    <property type="evidence" value="ECO:0007669"/>
    <property type="project" value="TreeGrafter"/>
</dbReference>
<feature type="site" description="Electron transfer via tryptophanyl radical" evidence="5">
    <location>
        <position position="383"/>
    </location>
</feature>
<dbReference type="STRING" id="555512.SAMN04487993_1009138"/>
<keyword evidence="9" id="KW-1185">Reference proteome</keyword>
<dbReference type="Pfam" id="PF03441">
    <property type="entry name" value="FAD_binding_7"/>
    <property type="match status" value="1"/>
</dbReference>
<dbReference type="PROSITE" id="PS51645">
    <property type="entry name" value="PHR_CRY_ALPHA_BETA"/>
    <property type="match status" value="1"/>
</dbReference>
<dbReference type="Proteomes" id="UP000199093">
    <property type="component" value="Unassembled WGS sequence"/>
</dbReference>
<dbReference type="PANTHER" id="PTHR11455">
    <property type="entry name" value="CRYPTOCHROME"/>
    <property type="match status" value="1"/>
</dbReference>
<keyword evidence="8" id="KW-0456">Lyase</keyword>
<reference evidence="8 9" key="1">
    <citation type="submission" date="2016-10" db="EMBL/GenBank/DDBJ databases">
        <authorList>
            <person name="de Groot N.N."/>
        </authorList>
    </citation>
    <scope>NUCLEOTIDE SEQUENCE [LARGE SCALE GENOMIC DNA]</scope>
    <source>
        <strain evidence="8 9">DSM 26424</strain>
    </source>
</reference>
<evidence type="ECO:0000256" key="4">
    <source>
        <dbReference type="PIRSR" id="PIRSR602081-1"/>
    </source>
</evidence>
<dbReference type="InterPro" id="IPR036155">
    <property type="entry name" value="Crypto/Photolyase_N_sf"/>
</dbReference>
<evidence type="ECO:0000313" key="9">
    <source>
        <dbReference type="Proteomes" id="UP000199093"/>
    </source>
</evidence>
<proteinExistence type="inferred from homology"/>
<dbReference type="PRINTS" id="PR00147">
    <property type="entry name" value="DNAPHOTLYASE"/>
</dbReference>
<dbReference type="InterPro" id="IPR005101">
    <property type="entry name" value="Cryptochr/Photolyase_FAD-bd"/>
</dbReference>
<dbReference type="SUPFAM" id="SSF48173">
    <property type="entry name" value="Cryptochrome/photolyase FAD-binding domain"/>
    <property type="match status" value="1"/>
</dbReference>
<dbReference type="InterPro" id="IPR036134">
    <property type="entry name" value="Crypto/Photolyase_FAD-like_sf"/>
</dbReference>